<evidence type="ECO:0000313" key="2">
    <source>
        <dbReference type="EMBL" id="QDU86493.1"/>
    </source>
</evidence>
<dbReference type="EMBL" id="CP036290">
    <property type="protein sequence ID" value="QDU86493.1"/>
    <property type="molecule type" value="Genomic_DNA"/>
</dbReference>
<dbReference type="Proteomes" id="UP000319342">
    <property type="component" value="Chromosome"/>
</dbReference>
<sequence length="147" mass="16672">MSAKRFRFRLERVARLRELTEREALAEMGRERQRAAEAEQVAVAAHSAAHAALDQLATAPDPAARITGDRFAARLAQYAALQRAAAETAREDAERAAATWRERRIESQAVERLRQRAFERFLAEAETADERERDEVAMQRRIERGAA</sequence>
<feature type="region of interest" description="Disordered" evidence="1">
    <location>
        <begin position="126"/>
        <end position="147"/>
    </location>
</feature>
<keyword evidence="2" id="KW-0969">Cilium</keyword>
<dbReference type="Gene3D" id="1.10.287.1700">
    <property type="match status" value="1"/>
</dbReference>
<dbReference type="RefSeq" id="WP_145191822.1">
    <property type="nucleotide sequence ID" value="NZ_CP036290.1"/>
</dbReference>
<proteinExistence type="predicted"/>
<protein>
    <submittedName>
        <fullName evidence="2">Flagellar FliJ protein</fullName>
    </submittedName>
</protein>
<keyword evidence="2" id="KW-0966">Cell projection</keyword>
<keyword evidence="2" id="KW-0282">Flagellum</keyword>
<reference evidence="2 3" key="1">
    <citation type="submission" date="2019-02" db="EMBL/GenBank/DDBJ databases">
        <title>Deep-cultivation of Planctomycetes and their phenomic and genomic characterization uncovers novel biology.</title>
        <authorList>
            <person name="Wiegand S."/>
            <person name="Jogler M."/>
            <person name="Boedeker C."/>
            <person name="Pinto D."/>
            <person name="Vollmers J."/>
            <person name="Rivas-Marin E."/>
            <person name="Kohn T."/>
            <person name="Peeters S.H."/>
            <person name="Heuer A."/>
            <person name="Rast P."/>
            <person name="Oberbeckmann S."/>
            <person name="Bunk B."/>
            <person name="Jeske O."/>
            <person name="Meyerdierks A."/>
            <person name="Storesund J.E."/>
            <person name="Kallscheuer N."/>
            <person name="Luecker S."/>
            <person name="Lage O.M."/>
            <person name="Pohl T."/>
            <person name="Merkel B.J."/>
            <person name="Hornburger P."/>
            <person name="Mueller R.-W."/>
            <person name="Bruemmer F."/>
            <person name="Labrenz M."/>
            <person name="Spormann A.M."/>
            <person name="Op den Camp H."/>
            <person name="Overmann J."/>
            <person name="Amann R."/>
            <person name="Jetten M.S.M."/>
            <person name="Mascher T."/>
            <person name="Medema M.H."/>
            <person name="Devos D.P."/>
            <person name="Kaster A.-K."/>
            <person name="Ovreas L."/>
            <person name="Rohde M."/>
            <person name="Galperin M.Y."/>
            <person name="Jogler C."/>
        </authorList>
    </citation>
    <scope>NUCLEOTIDE SEQUENCE [LARGE SCALE GENOMIC DNA]</scope>
    <source>
        <strain evidence="2 3">Pla163</strain>
    </source>
</reference>
<keyword evidence="3" id="KW-1185">Reference proteome</keyword>
<dbReference type="AlphaFoldDB" id="A0A518D4V0"/>
<gene>
    <name evidence="2" type="ORF">Pla163_36440</name>
</gene>
<dbReference type="InterPro" id="IPR053716">
    <property type="entry name" value="Flag_assembly_chemotaxis_eff"/>
</dbReference>
<name>A0A518D4V0_9BACT</name>
<accession>A0A518D4V0</accession>
<evidence type="ECO:0000256" key="1">
    <source>
        <dbReference type="SAM" id="MobiDB-lite"/>
    </source>
</evidence>
<evidence type="ECO:0000313" key="3">
    <source>
        <dbReference type="Proteomes" id="UP000319342"/>
    </source>
</evidence>
<organism evidence="2 3">
    <name type="scientific">Rohdeia mirabilis</name>
    <dbReference type="NCBI Taxonomy" id="2528008"/>
    <lineage>
        <taxon>Bacteria</taxon>
        <taxon>Pseudomonadati</taxon>
        <taxon>Planctomycetota</taxon>
        <taxon>Planctomycetia</taxon>
        <taxon>Planctomycetia incertae sedis</taxon>
        <taxon>Rohdeia</taxon>
    </lineage>
</organism>